<gene>
    <name evidence="1" type="ORF">O181_090354</name>
</gene>
<evidence type="ECO:0000313" key="2">
    <source>
        <dbReference type="Proteomes" id="UP000765509"/>
    </source>
</evidence>
<dbReference type="AlphaFoldDB" id="A0A9Q3P6U6"/>
<keyword evidence="2" id="KW-1185">Reference proteome</keyword>
<dbReference type="Proteomes" id="UP000765509">
    <property type="component" value="Unassembled WGS sequence"/>
</dbReference>
<reference evidence="1" key="1">
    <citation type="submission" date="2021-03" db="EMBL/GenBank/DDBJ databases">
        <title>Draft genome sequence of rust myrtle Austropuccinia psidii MF-1, a brazilian biotype.</title>
        <authorList>
            <person name="Quecine M.C."/>
            <person name="Pachon D.M.R."/>
            <person name="Bonatelli M.L."/>
            <person name="Correr F.H."/>
            <person name="Franceschini L.M."/>
            <person name="Leite T.F."/>
            <person name="Margarido G.R.A."/>
            <person name="Almeida C.A."/>
            <person name="Ferrarezi J.A."/>
            <person name="Labate C.A."/>
        </authorList>
    </citation>
    <scope>NUCLEOTIDE SEQUENCE</scope>
    <source>
        <strain evidence="1">MF-1</strain>
    </source>
</reference>
<evidence type="ECO:0000313" key="1">
    <source>
        <dbReference type="EMBL" id="MBW0550639.1"/>
    </source>
</evidence>
<protein>
    <submittedName>
        <fullName evidence="1">Uncharacterized protein</fullName>
    </submittedName>
</protein>
<name>A0A9Q3P6U6_9BASI</name>
<organism evidence="1 2">
    <name type="scientific">Austropuccinia psidii MF-1</name>
    <dbReference type="NCBI Taxonomy" id="1389203"/>
    <lineage>
        <taxon>Eukaryota</taxon>
        <taxon>Fungi</taxon>
        <taxon>Dikarya</taxon>
        <taxon>Basidiomycota</taxon>
        <taxon>Pucciniomycotina</taxon>
        <taxon>Pucciniomycetes</taxon>
        <taxon>Pucciniales</taxon>
        <taxon>Sphaerophragmiaceae</taxon>
        <taxon>Austropuccinia</taxon>
    </lineage>
</organism>
<dbReference type="EMBL" id="AVOT02056277">
    <property type="protein sequence ID" value="MBW0550639.1"/>
    <property type="molecule type" value="Genomic_DNA"/>
</dbReference>
<comment type="caution">
    <text evidence="1">The sequence shown here is derived from an EMBL/GenBank/DDBJ whole genome shotgun (WGS) entry which is preliminary data.</text>
</comment>
<accession>A0A9Q3P6U6</accession>
<proteinExistence type="predicted"/>
<sequence length="148" mass="16500">MHTPNGLYSLWDLLGSFLSKSNGARPLALNCRGAHLTPILAKNSSDPKKPKMEVEIQDDSNGWQTPVGTSFLQTGCPLNTRENLPQIIDPGCRNQECGIYGIIYHYSPFFLINSMVILSRLHLLISSHIASPLFHFQRKTQVTHACNP</sequence>